<dbReference type="SUPFAM" id="SSF53474">
    <property type="entry name" value="alpha/beta-Hydrolases"/>
    <property type="match status" value="1"/>
</dbReference>
<dbReference type="PANTHER" id="PTHR48182">
    <property type="entry name" value="PROTEIN SERAC1"/>
    <property type="match status" value="1"/>
</dbReference>
<name>A0A1B6DY72_9HEMI</name>
<evidence type="ECO:0000313" key="7">
    <source>
        <dbReference type="EMBL" id="JAS30611.1"/>
    </source>
</evidence>
<gene>
    <name evidence="7" type="ORF">g.11613</name>
</gene>
<sequence>MCGVNERPIIWITHSMGGLIVKKMLVEAYHSKEKCIRDISVKTKAIIFMGTPHKGSPLANIDEILRPIILPSSEVDDLKYNSPMLRELNENFLEFMNQVPLKVVSFAETKSTTHHILGIEFHLFPSDSANPDTGELFELPCKHEHIAKPKNRSLNDDFKDIKNFASGMIS</sequence>
<dbReference type="Gene3D" id="3.40.50.1820">
    <property type="entry name" value="alpha/beta hydrolase"/>
    <property type="match status" value="1"/>
</dbReference>
<evidence type="ECO:0000256" key="1">
    <source>
        <dbReference type="ARBA" id="ARBA00004173"/>
    </source>
</evidence>
<accession>A0A1B6DY72</accession>
<keyword evidence="4" id="KW-0256">Endoplasmic reticulum</keyword>
<dbReference type="GO" id="GO:0005739">
    <property type="term" value="C:mitochondrion"/>
    <property type="evidence" value="ECO:0007669"/>
    <property type="project" value="UniProtKB-SubCell"/>
</dbReference>
<reference evidence="7" key="1">
    <citation type="submission" date="2015-12" db="EMBL/GenBank/DDBJ databases">
        <title>De novo transcriptome assembly of four potential Pierce s Disease insect vectors from Arizona vineyards.</title>
        <authorList>
            <person name="Tassone E.E."/>
        </authorList>
    </citation>
    <scope>NUCLEOTIDE SEQUENCE</scope>
</reference>
<evidence type="ECO:0000256" key="6">
    <source>
        <dbReference type="ARBA" id="ARBA00023136"/>
    </source>
</evidence>
<keyword evidence="6" id="KW-0472">Membrane</keyword>
<evidence type="ECO:0000256" key="5">
    <source>
        <dbReference type="ARBA" id="ARBA00023128"/>
    </source>
</evidence>
<dbReference type="PANTHER" id="PTHR48182:SF2">
    <property type="entry name" value="PROTEIN SERAC1"/>
    <property type="match status" value="1"/>
</dbReference>
<dbReference type="EMBL" id="GEDC01006687">
    <property type="protein sequence ID" value="JAS30611.1"/>
    <property type="molecule type" value="Transcribed_RNA"/>
</dbReference>
<protein>
    <recommendedName>
        <fullName evidence="8">GPI inositol-deacylase</fullName>
    </recommendedName>
</protein>
<keyword evidence="5" id="KW-0496">Mitochondrion</keyword>
<dbReference type="GO" id="GO:0016020">
    <property type="term" value="C:membrane"/>
    <property type="evidence" value="ECO:0007669"/>
    <property type="project" value="UniProtKB-SubCell"/>
</dbReference>
<dbReference type="GO" id="GO:0005783">
    <property type="term" value="C:endoplasmic reticulum"/>
    <property type="evidence" value="ECO:0007669"/>
    <property type="project" value="UniProtKB-SubCell"/>
</dbReference>
<dbReference type="InterPro" id="IPR029058">
    <property type="entry name" value="AB_hydrolase_fold"/>
</dbReference>
<proteinExistence type="predicted"/>
<evidence type="ECO:0000256" key="2">
    <source>
        <dbReference type="ARBA" id="ARBA00004240"/>
    </source>
</evidence>
<organism evidence="7">
    <name type="scientific">Clastoptera arizonana</name>
    <name type="common">Arizona spittle bug</name>
    <dbReference type="NCBI Taxonomy" id="38151"/>
    <lineage>
        <taxon>Eukaryota</taxon>
        <taxon>Metazoa</taxon>
        <taxon>Ecdysozoa</taxon>
        <taxon>Arthropoda</taxon>
        <taxon>Hexapoda</taxon>
        <taxon>Insecta</taxon>
        <taxon>Pterygota</taxon>
        <taxon>Neoptera</taxon>
        <taxon>Paraneoptera</taxon>
        <taxon>Hemiptera</taxon>
        <taxon>Auchenorrhyncha</taxon>
        <taxon>Cercopoidea</taxon>
        <taxon>Clastopteridae</taxon>
        <taxon>Clastoptera</taxon>
    </lineage>
</organism>
<evidence type="ECO:0008006" key="8">
    <source>
        <dbReference type="Google" id="ProtNLM"/>
    </source>
</evidence>
<evidence type="ECO:0000256" key="3">
    <source>
        <dbReference type="ARBA" id="ARBA00004370"/>
    </source>
</evidence>
<evidence type="ECO:0000256" key="4">
    <source>
        <dbReference type="ARBA" id="ARBA00022824"/>
    </source>
</evidence>
<dbReference type="InterPro" id="IPR052374">
    <property type="entry name" value="SERAC1"/>
</dbReference>
<comment type="subcellular location">
    <subcellularLocation>
        <location evidence="2">Endoplasmic reticulum</location>
    </subcellularLocation>
    <subcellularLocation>
        <location evidence="3">Membrane</location>
    </subcellularLocation>
    <subcellularLocation>
        <location evidence="1">Mitochondrion</location>
    </subcellularLocation>
</comment>
<dbReference type="AlphaFoldDB" id="A0A1B6DY72"/>
<feature type="non-terminal residue" evidence="7">
    <location>
        <position position="170"/>
    </location>
</feature>